<comment type="cofactor">
    <cofactor evidence="2">
        <name>Mg(2+)</name>
        <dbReference type="ChEBI" id="CHEBI:18420"/>
    </cofactor>
</comment>
<name>A0AAF3ECF1_9BILA</name>
<dbReference type="AlphaFoldDB" id="A0AAF3ECF1"/>
<evidence type="ECO:0000256" key="3">
    <source>
        <dbReference type="ARBA" id="ARBA00012895"/>
    </source>
</evidence>
<dbReference type="GO" id="GO:0006265">
    <property type="term" value="P:DNA topological change"/>
    <property type="evidence" value="ECO:0007669"/>
    <property type="project" value="InterPro"/>
</dbReference>
<accession>A0AAF3ECF1</accession>
<evidence type="ECO:0000259" key="7">
    <source>
        <dbReference type="Pfam" id="PF00204"/>
    </source>
</evidence>
<dbReference type="PANTHER" id="PTHR10169">
    <property type="entry name" value="DNA TOPOISOMERASE/GYRASE"/>
    <property type="match status" value="1"/>
</dbReference>
<evidence type="ECO:0000256" key="5">
    <source>
        <dbReference type="ARBA" id="ARBA00023125"/>
    </source>
</evidence>
<keyword evidence="8" id="KW-1185">Reference proteome</keyword>
<evidence type="ECO:0000313" key="8">
    <source>
        <dbReference type="Proteomes" id="UP000887575"/>
    </source>
</evidence>
<dbReference type="Proteomes" id="UP000887575">
    <property type="component" value="Unassembled WGS sequence"/>
</dbReference>
<feature type="domain" description="DNA topoisomerase type IIA subunit B" evidence="7">
    <location>
        <begin position="9"/>
        <end position="61"/>
    </location>
</feature>
<keyword evidence="6" id="KW-0413">Isomerase</keyword>
<proteinExistence type="predicted"/>
<dbReference type="InterPro" id="IPR020568">
    <property type="entry name" value="Ribosomal_Su5_D2-typ_SF"/>
</dbReference>
<evidence type="ECO:0000256" key="1">
    <source>
        <dbReference type="ARBA" id="ARBA00000185"/>
    </source>
</evidence>
<dbReference type="SUPFAM" id="SSF54211">
    <property type="entry name" value="Ribosomal protein S5 domain 2-like"/>
    <property type="match status" value="1"/>
</dbReference>
<dbReference type="PANTHER" id="PTHR10169:SF38">
    <property type="entry name" value="DNA TOPOISOMERASE 2"/>
    <property type="match status" value="1"/>
</dbReference>
<dbReference type="GO" id="GO:0003918">
    <property type="term" value="F:DNA topoisomerase type II (double strand cut, ATP-hydrolyzing) activity"/>
    <property type="evidence" value="ECO:0007669"/>
    <property type="project" value="UniProtKB-EC"/>
</dbReference>
<comment type="catalytic activity">
    <reaction evidence="1">
        <text>ATP-dependent breakage, passage and rejoining of double-stranded DNA.</text>
        <dbReference type="EC" id="5.6.2.2"/>
    </reaction>
</comment>
<dbReference type="Pfam" id="PF00204">
    <property type="entry name" value="DNA_gyraseB"/>
    <property type="match status" value="1"/>
</dbReference>
<keyword evidence="5" id="KW-0238">DNA-binding</keyword>
<dbReference type="EC" id="5.6.2.2" evidence="3"/>
<dbReference type="GO" id="GO:0005524">
    <property type="term" value="F:ATP binding"/>
    <property type="evidence" value="ECO:0007669"/>
    <property type="project" value="InterPro"/>
</dbReference>
<sequence length="66" mass="7638">MHLPEGITTFRQHPDQRWEVDFAPSFDKNSKQISFVNSVNTTKGGQHVEHVMSQVVEAVWDSIWEV</sequence>
<reference evidence="9" key="1">
    <citation type="submission" date="2024-02" db="UniProtKB">
        <authorList>
            <consortium name="WormBaseParasite"/>
        </authorList>
    </citation>
    <scope>IDENTIFICATION</scope>
</reference>
<organism evidence="8 9">
    <name type="scientific">Mesorhabditis belari</name>
    <dbReference type="NCBI Taxonomy" id="2138241"/>
    <lineage>
        <taxon>Eukaryota</taxon>
        <taxon>Metazoa</taxon>
        <taxon>Ecdysozoa</taxon>
        <taxon>Nematoda</taxon>
        <taxon>Chromadorea</taxon>
        <taxon>Rhabditida</taxon>
        <taxon>Rhabditina</taxon>
        <taxon>Rhabditomorpha</taxon>
        <taxon>Rhabditoidea</taxon>
        <taxon>Rhabditidae</taxon>
        <taxon>Mesorhabditinae</taxon>
        <taxon>Mesorhabditis</taxon>
    </lineage>
</organism>
<dbReference type="InterPro" id="IPR050634">
    <property type="entry name" value="DNA_Topoisomerase_II"/>
</dbReference>
<dbReference type="GO" id="GO:0005634">
    <property type="term" value="C:nucleus"/>
    <property type="evidence" value="ECO:0007669"/>
    <property type="project" value="TreeGrafter"/>
</dbReference>
<evidence type="ECO:0000256" key="6">
    <source>
        <dbReference type="ARBA" id="ARBA00023235"/>
    </source>
</evidence>
<evidence type="ECO:0000256" key="2">
    <source>
        <dbReference type="ARBA" id="ARBA00001946"/>
    </source>
</evidence>
<protein>
    <recommendedName>
        <fullName evidence="3">DNA topoisomerase (ATP-hydrolyzing)</fullName>
        <ecNumber evidence="3">5.6.2.2</ecNumber>
    </recommendedName>
</protein>
<evidence type="ECO:0000313" key="9">
    <source>
        <dbReference type="WBParaSite" id="MBELARI_LOCUS11628"/>
    </source>
</evidence>
<dbReference type="InterPro" id="IPR014721">
    <property type="entry name" value="Ribsml_uS5_D2-typ_fold_subgr"/>
</dbReference>
<dbReference type="InterPro" id="IPR013506">
    <property type="entry name" value="Topo_IIA_bsu_dom2"/>
</dbReference>
<dbReference type="GO" id="GO:0003677">
    <property type="term" value="F:DNA binding"/>
    <property type="evidence" value="ECO:0007669"/>
    <property type="project" value="UniProtKB-KW"/>
</dbReference>
<dbReference type="Gene3D" id="3.30.230.10">
    <property type="match status" value="1"/>
</dbReference>
<keyword evidence="4" id="KW-0799">Topoisomerase</keyword>
<evidence type="ECO:0000256" key="4">
    <source>
        <dbReference type="ARBA" id="ARBA00023029"/>
    </source>
</evidence>
<dbReference type="GO" id="GO:0000712">
    <property type="term" value="P:resolution of meiotic recombination intermediates"/>
    <property type="evidence" value="ECO:0007669"/>
    <property type="project" value="TreeGrafter"/>
</dbReference>
<dbReference type="GO" id="GO:0000819">
    <property type="term" value="P:sister chromatid segregation"/>
    <property type="evidence" value="ECO:0007669"/>
    <property type="project" value="TreeGrafter"/>
</dbReference>
<dbReference type="WBParaSite" id="MBELARI_LOCUS11628">
    <property type="protein sequence ID" value="MBELARI_LOCUS11628"/>
    <property type="gene ID" value="MBELARI_LOCUS11628"/>
</dbReference>